<evidence type="ECO:0000256" key="4">
    <source>
        <dbReference type="ARBA" id="ARBA00022821"/>
    </source>
</evidence>
<dbReference type="AlphaFoldDB" id="A0A9Q1RRW7"/>
<dbReference type="Proteomes" id="UP001152561">
    <property type="component" value="Unassembled WGS sequence"/>
</dbReference>
<comment type="caution">
    <text evidence="6">The sequence shown here is derived from an EMBL/GenBank/DDBJ whole genome shotgun (WGS) entry which is preliminary data.</text>
</comment>
<dbReference type="OrthoDB" id="1699485at2759"/>
<dbReference type="InterPro" id="IPR038005">
    <property type="entry name" value="RX-like_CC"/>
</dbReference>
<evidence type="ECO:0000313" key="6">
    <source>
        <dbReference type="EMBL" id="KAJ8569773.1"/>
    </source>
</evidence>
<gene>
    <name evidence="6" type="ORF">K7X08_006350</name>
</gene>
<keyword evidence="4" id="KW-0611">Plant defense</keyword>
<evidence type="ECO:0000256" key="3">
    <source>
        <dbReference type="ARBA" id="ARBA00022737"/>
    </source>
</evidence>
<keyword evidence="5" id="KW-0067">ATP-binding</keyword>
<dbReference type="GO" id="GO:0005524">
    <property type="term" value="F:ATP binding"/>
    <property type="evidence" value="ECO:0007669"/>
    <property type="project" value="UniProtKB-KW"/>
</dbReference>
<comment type="similarity">
    <text evidence="1">Belongs to the disease resistance NB-LRR family.</text>
</comment>
<dbReference type="EMBL" id="JAJAGQ010000002">
    <property type="protein sequence ID" value="KAJ8569773.1"/>
    <property type="molecule type" value="Genomic_DNA"/>
</dbReference>
<dbReference type="PANTHER" id="PTHR15140:SF33">
    <property type="entry name" value="LATE BLIGHT RESISTANCE PROTEIN HOMOLOG R1A-3 ISOFORM X1"/>
    <property type="match status" value="1"/>
</dbReference>
<evidence type="ECO:0000256" key="1">
    <source>
        <dbReference type="ARBA" id="ARBA00008894"/>
    </source>
</evidence>
<evidence type="ECO:0000256" key="5">
    <source>
        <dbReference type="ARBA" id="ARBA00022840"/>
    </source>
</evidence>
<keyword evidence="5" id="KW-0547">Nucleotide-binding</keyword>
<proteinExistence type="inferred from homology"/>
<protein>
    <submittedName>
        <fullName evidence="6">Uncharacterized protein</fullName>
    </submittedName>
</protein>
<reference evidence="7" key="1">
    <citation type="journal article" date="2023" name="Proc. Natl. Acad. Sci. U.S.A.">
        <title>Genomic and structural basis for evolution of tropane alkaloid biosynthesis.</title>
        <authorList>
            <person name="Wanga Y.-J."/>
            <person name="Taina T."/>
            <person name="Yua J.-Y."/>
            <person name="Lia J."/>
            <person name="Xua B."/>
            <person name="Chenc J."/>
            <person name="D'Auriad J.C."/>
            <person name="Huanga J.-P."/>
            <person name="Huanga S.-X."/>
        </authorList>
    </citation>
    <scope>NUCLEOTIDE SEQUENCE [LARGE SCALE GENOMIC DNA]</scope>
    <source>
        <strain evidence="7">cv. KIB-2019</strain>
    </source>
</reference>
<dbReference type="GO" id="GO:0006952">
    <property type="term" value="P:defense response"/>
    <property type="evidence" value="ECO:0007669"/>
    <property type="project" value="UniProtKB-KW"/>
</dbReference>
<dbReference type="Gene3D" id="3.80.10.10">
    <property type="entry name" value="Ribonuclease Inhibitor"/>
    <property type="match status" value="1"/>
</dbReference>
<dbReference type="CDD" id="cd14798">
    <property type="entry name" value="RX-CC_like"/>
    <property type="match status" value="1"/>
</dbReference>
<evidence type="ECO:0000256" key="2">
    <source>
        <dbReference type="ARBA" id="ARBA00022614"/>
    </source>
</evidence>
<keyword evidence="3" id="KW-0677">Repeat</keyword>
<dbReference type="PANTHER" id="PTHR15140">
    <property type="entry name" value="TUBULIN-SPECIFIC CHAPERONE E"/>
    <property type="match status" value="1"/>
</dbReference>
<dbReference type="InterPro" id="IPR032675">
    <property type="entry name" value="LRR_dom_sf"/>
</dbReference>
<organism evidence="6 7">
    <name type="scientific">Anisodus acutangulus</name>
    <dbReference type="NCBI Taxonomy" id="402998"/>
    <lineage>
        <taxon>Eukaryota</taxon>
        <taxon>Viridiplantae</taxon>
        <taxon>Streptophyta</taxon>
        <taxon>Embryophyta</taxon>
        <taxon>Tracheophyta</taxon>
        <taxon>Spermatophyta</taxon>
        <taxon>Magnoliopsida</taxon>
        <taxon>eudicotyledons</taxon>
        <taxon>Gunneridae</taxon>
        <taxon>Pentapetalae</taxon>
        <taxon>asterids</taxon>
        <taxon>lamiids</taxon>
        <taxon>Solanales</taxon>
        <taxon>Solanaceae</taxon>
        <taxon>Solanoideae</taxon>
        <taxon>Hyoscyameae</taxon>
        <taxon>Anisodus</taxon>
    </lineage>
</organism>
<name>A0A9Q1RRW7_9SOLA</name>
<accession>A0A9Q1RRW7</accession>
<dbReference type="SUPFAM" id="SSF52058">
    <property type="entry name" value="L domain-like"/>
    <property type="match status" value="1"/>
</dbReference>
<evidence type="ECO:0000313" key="7">
    <source>
        <dbReference type="Proteomes" id="UP001152561"/>
    </source>
</evidence>
<keyword evidence="2" id="KW-0433">Leucine-rich repeat</keyword>
<sequence>MAKECDKLESALFFTLNRSSKIKEVKHAEDHIASVYLLLWRPEKFDPENKISAQLEPLFLESYDVYHAHIKDQGRTGATIGMFSEVIKIIKPESIAEIIKASRSEATTKAKFLCDFVSALQEDLEHLLSHDASLKVAFDGPFQWLKRGLETSLVARRNWKARIAPREDLTNYVLEEMIFLRTLSMDALEQCKEQTKITDFLTLIQSVSEQVTSHIVFANSYSKEEDLTRKINHLHFKLVLRYKFINAVIRQMSPGISASSIVDLPKKNLLNFLPINFGVIDSYISMLKSSKTSSSGYPKMDLVLMGFHEYILDNLMLKCETKMTFTNVDEVKMFYHGLLLLVTYFIDPLVQCIGLKKQNSLLTGFETMGIESYEAYADSNKSWTANLVLHFLTEAFKLVEYEGRQHIELTKLHDLLKNSKVTVHKLAQIRGAFYESFINGSSTEKTRLLLSDYLHRIESVKDRMLNDDVGLIFCIKNQISLVKEKQVYFDYFLADIVQYRNMHQELKDLMRRVQDIKYVCLFSIRSYTPAWYYMLYLSDAKQLLKFVEAEVKMICLKVPDSSGYYFPKTNGLGFLNCILGKLDELLHYKLDSIIDLKHQIESVKEGILCLRSLTDHFAESYDEHDEVYNLITSVTEMAYKEEYVTDSCLTLSHPLWYKVLWMSEVVENIKLVIKIVGEACEKFPELKYLNLDNINISQWSVSDDSFPKLERLVLTKCKQLEEIPSHFGDAISLKRIEVNRCGCNSLTCRTSWFFGLNHCIKVFAFEIFSSKTSLEASTSPNSTLDFGFKNIEPFAFVEERAKKLLSFTCSRINLGIKQFDVS</sequence>
<keyword evidence="7" id="KW-1185">Reference proteome</keyword>